<dbReference type="AlphaFoldDB" id="A0A8B7P5G4"/>
<evidence type="ECO:0000313" key="3">
    <source>
        <dbReference type="RefSeq" id="XP_018021288.1"/>
    </source>
</evidence>
<proteinExistence type="predicted"/>
<evidence type="ECO:0000256" key="1">
    <source>
        <dbReference type="SAM" id="Phobius"/>
    </source>
</evidence>
<sequence length="120" mass="13782">MKRIIRPSILHLLVLACITIFGAMFVVEVKFAMVKGTVPLENHSTYEHFADLREVTFRLKGPLQPDDPSLISVIKRDYLRPPGSGPYQLRHLVSGDYEDKLISELWIDSYLRDIYPPGKK</sequence>
<evidence type="ECO:0000313" key="2">
    <source>
        <dbReference type="Proteomes" id="UP000694843"/>
    </source>
</evidence>
<keyword evidence="1" id="KW-1133">Transmembrane helix</keyword>
<keyword evidence="2" id="KW-1185">Reference proteome</keyword>
<name>A0A8B7P5G4_HYAAZ</name>
<dbReference type="PROSITE" id="PS51257">
    <property type="entry name" value="PROKAR_LIPOPROTEIN"/>
    <property type="match status" value="1"/>
</dbReference>
<keyword evidence="1" id="KW-0472">Membrane</keyword>
<dbReference type="GeneID" id="108677568"/>
<dbReference type="Proteomes" id="UP000694843">
    <property type="component" value="Unplaced"/>
</dbReference>
<accession>A0A8B7P5G4</accession>
<dbReference type="KEGG" id="hazt:108677568"/>
<organism evidence="2 3">
    <name type="scientific">Hyalella azteca</name>
    <name type="common">Amphipod</name>
    <dbReference type="NCBI Taxonomy" id="294128"/>
    <lineage>
        <taxon>Eukaryota</taxon>
        <taxon>Metazoa</taxon>
        <taxon>Ecdysozoa</taxon>
        <taxon>Arthropoda</taxon>
        <taxon>Crustacea</taxon>
        <taxon>Multicrustacea</taxon>
        <taxon>Malacostraca</taxon>
        <taxon>Eumalacostraca</taxon>
        <taxon>Peracarida</taxon>
        <taxon>Amphipoda</taxon>
        <taxon>Senticaudata</taxon>
        <taxon>Talitrida</taxon>
        <taxon>Talitroidea</taxon>
        <taxon>Hyalellidae</taxon>
        <taxon>Hyalella</taxon>
    </lineage>
</organism>
<gene>
    <name evidence="3" type="primary">LOC108677568</name>
</gene>
<dbReference type="RefSeq" id="XP_018021288.1">
    <property type="nucleotide sequence ID" value="XM_018165799.2"/>
</dbReference>
<protein>
    <submittedName>
        <fullName evidence="3">Uncharacterized protein LOC108677568</fullName>
    </submittedName>
</protein>
<reference evidence="3" key="1">
    <citation type="submission" date="2025-08" db="UniProtKB">
        <authorList>
            <consortium name="RefSeq"/>
        </authorList>
    </citation>
    <scope>IDENTIFICATION</scope>
    <source>
        <tissue evidence="3">Whole organism</tissue>
    </source>
</reference>
<keyword evidence="1" id="KW-0812">Transmembrane</keyword>
<feature type="transmembrane region" description="Helical" evidence="1">
    <location>
        <begin position="12"/>
        <end position="33"/>
    </location>
</feature>